<comment type="caution">
    <text evidence="2">The sequence shown here is derived from an EMBL/GenBank/DDBJ whole genome shotgun (WGS) entry which is preliminary data.</text>
</comment>
<sequence>MVSSVDRVGVVVRTKDRPGFVARALTSIAAQSYRGWRICLVNDGGDEAALDAALGDFVRPPAFRSGSVVRLDLPASVGRAEAFNRGLHALDTEFVCCLDDDDTWDAHFLDELLAFFDRTLPLAPDLGGVAALVTAIREDIVVEDGVETIRALGEEGLPHAFGRKDFFVDPVAYTTYRHDLYPVQWMLRRDAVIEAGGFPPDFNVMEDRAFMTIFLQSRRLAVLDKKLAFHHRRVRRTDDTQRSVTLNTLDNPSYDWRLFSDLAKVGLNTPRAETGDATASPVATAALVRAAAASVVRELNDETSALWHKLDGTRSGIEARLSRLETALQGGAGGHEVDIQAEERLWSLWPAVGSSPIGYTLGAGTPFLDRFALSMAETPAGLLFHADPGTQRAILQIPDTRDWTALEMSLEGWLGAKADPTLSGIRADLIVSDLQGCLFETALSVETRDRLGRRSHAFSDGHVHACQPGGAVQVTRYFDASAVGPAASAKLSIALPRQARNFRLMIHDLVISRLP</sequence>
<gene>
    <name evidence="2" type="ORF">C4N9_05170</name>
</gene>
<dbReference type="OrthoDB" id="5291101at2"/>
<dbReference type="SUPFAM" id="SSF53448">
    <property type="entry name" value="Nucleotide-diphospho-sugar transferases"/>
    <property type="match status" value="1"/>
</dbReference>
<dbReference type="Pfam" id="PF00535">
    <property type="entry name" value="Glycos_transf_2"/>
    <property type="match status" value="1"/>
</dbReference>
<dbReference type="Proteomes" id="UP000244940">
    <property type="component" value="Unassembled WGS sequence"/>
</dbReference>
<dbReference type="Gene3D" id="3.90.550.10">
    <property type="entry name" value="Spore Coat Polysaccharide Biosynthesis Protein SpsA, Chain A"/>
    <property type="match status" value="1"/>
</dbReference>
<evidence type="ECO:0000259" key="1">
    <source>
        <dbReference type="Pfam" id="PF00535"/>
    </source>
</evidence>
<dbReference type="EMBL" id="QEYD01000003">
    <property type="protein sequence ID" value="PWE30097.1"/>
    <property type="molecule type" value="Genomic_DNA"/>
</dbReference>
<keyword evidence="3" id="KW-1185">Reference proteome</keyword>
<dbReference type="CDD" id="cd00761">
    <property type="entry name" value="Glyco_tranf_GTA_type"/>
    <property type="match status" value="1"/>
</dbReference>
<organism evidence="2 3">
    <name type="scientific">Pararhodobacter marinus</name>
    <dbReference type="NCBI Taxonomy" id="2184063"/>
    <lineage>
        <taxon>Bacteria</taxon>
        <taxon>Pseudomonadati</taxon>
        <taxon>Pseudomonadota</taxon>
        <taxon>Alphaproteobacteria</taxon>
        <taxon>Rhodobacterales</taxon>
        <taxon>Paracoccaceae</taxon>
        <taxon>Pararhodobacter</taxon>
    </lineage>
</organism>
<dbReference type="AlphaFoldDB" id="A0A2U2CDW5"/>
<accession>A0A2U2CDW5</accession>
<dbReference type="PANTHER" id="PTHR43685">
    <property type="entry name" value="GLYCOSYLTRANSFERASE"/>
    <property type="match status" value="1"/>
</dbReference>
<feature type="domain" description="Glycosyltransferase 2-like" evidence="1">
    <location>
        <begin position="10"/>
        <end position="118"/>
    </location>
</feature>
<proteinExistence type="predicted"/>
<dbReference type="PANTHER" id="PTHR43685:SF2">
    <property type="entry name" value="GLYCOSYLTRANSFERASE 2-LIKE DOMAIN-CONTAINING PROTEIN"/>
    <property type="match status" value="1"/>
</dbReference>
<name>A0A2U2CDW5_9RHOB</name>
<reference evidence="2 3" key="1">
    <citation type="submission" date="2018-05" db="EMBL/GenBank/DDBJ databases">
        <title>Pararhodobacter marina sp. nov., isolated from deep-sea water of the Indian Ocean.</title>
        <authorList>
            <person name="Lai Q.Sr."/>
            <person name="Liu X."/>
            <person name="Shao Z."/>
        </authorList>
    </citation>
    <scope>NUCLEOTIDE SEQUENCE [LARGE SCALE GENOMIC DNA]</scope>
    <source>
        <strain evidence="2 3">CIC4N-9</strain>
    </source>
</reference>
<dbReference type="InterPro" id="IPR029044">
    <property type="entry name" value="Nucleotide-diphossugar_trans"/>
</dbReference>
<evidence type="ECO:0000313" key="3">
    <source>
        <dbReference type="Proteomes" id="UP000244940"/>
    </source>
</evidence>
<protein>
    <recommendedName>
        <fullName evidence="1">Glycosyltransferase 2-like domain-containing protein</fullName>
    </recommendedName>
</protein>
<evidence type="ECO:0000313" key="2">
    <source>
        <dbReference type="EMBL" id="PWE30097.1"/>
    </source>
</evidence>
<dbReference type="InterPro" id="IPR001173">
    <property type="entry name" value="Glyco_trans_2-like"/>
</dbReference>
<dbReference type="InterPro" id="IPR050834">
    <property type="entry name" value="Glycosyltransf_2"/>
</dbReference>